<feature type="binding site" evidence="5">
    <location>
        <position position="121"/>
    </location>
    <ligand>
        <name>ATP</name>
        <dbReference type="ChEBI" id="CHEBI:30616"/>
    </ligand>
</feature>
<keyword evidence="7" id="KW-0812">Transmembrane</keyword>
<dbReference type="InterPro" id="IPR000719">
    <property type="entry name" value="Prot_kinase_dom"/>
</dbReference>
<evidence type="ECO:0000256" key="2">
    <source>
        <dbReference type="ARBA" id="ARBA00022741"/>
    </source>
</evidence>
<dbReference type="EMBL" id="PVNK01000037">
    <property type="protein sequence ID" value="PRQ04494.1"/>
    <property type="molecule type" value="Genomic_DNA"/>
</dbReference>
<keyword evidence="2 5" id="KW-0547">Nucleotide-binding</keyword>
<keyword evidence="10" id="KW-1185">Reference proteome</keyword>
<evidence type="ECO:0000256" key="5">
    <source>
        <dbReference type="PROSITE-ProRule" id="PRU10141"/>
    </source>
</evidence>
<dbReference type="GO" id="GO:0004674">
    <property type="term" value="F:protein serine/threonine kinase activity"/>
    <property type="evidence" value="ECO:0007669"/>
    <property type="project" value="UniProtKB-EC"/>
</dbReference>
<dbReference type="OrthoDB" id="9801841at2"/>
<keyword evidence="4 5" id="KW-0067">ATP-binding</keyword>
<dbReference type="PANTHER" id="PTHR43289:SF6">
    <property type="entry name" value="SERINE_THREONINE-PROTEIN KINASE NEKL-3"/>
    <property type="match status" value="1"/>
</dbReference>
<dbReference type="PANTHER" id="PTHR43289">
    <property type="entry name" value="MITOGEN-ACTIVATED PROTEIN KINASE KINASE KINASE 20-RELATED"/>
    <property type="match status" value="1"/>
</dbReference>
<dbReference type="PROSITE" id="PS00108">
    <property type="entry name" value="PROTEIN_KINASE_ST"/>
    <property type="match status" value="1"/>
</dbReference>
<proteinExistence type="predicted"/>
<keyword evidence="7" id="KW-0472">Membrane</keyword>
<reference evidence="9 10" key="1">
    <citation type="submission" date="2018-03" db="EMBL/GenBank/DDBJ databases">
        <title>Draft Genome Sequences of the Obligatory Marine Myxobacteria Enhygromyxa salina SWB005.</title>
        <authorList>
            <person name="Poehlein A."/>
            <person name="Moghaddam J.A."/>
            <person name="Harms H."/>
            <person name="Alanjari M."/>
            <person name="Koenig G.M."/>
            <person name="Daniel R."/>
            <person name="Schaeberle T.F."/>
        </authorList>
    </citation>
    <scope>NUCLEOTIDE SEQUENCE [LARGE SCALE GENOMIC DNA]</scope>
    <source>
        <strain evidence="9 10">SWB005</strain>
    </source>
</reference>
<feature type="domain" description="Protein kinase" evidence="8">
    <location>
        <begin position="92"/>
        <end position="380"/>
    </location>
</feature>
<sequence>MNNRETVAYPTKPLAAPPAAPATQLAAETEAATLFAEPNPSQETLIAPGADSGPRLTQTLPPGSTRGVATVLPDVRSEGDKLIIVPRDQTRYQDDKLLGRGGMGEVKLAHDHDIGRKVAVKRLLDEDNPHAVARFIDEVRTVGSLEHPNIVPIHDVGVDDDGALFFVMKYVEGETLSSIIDKLAAGDAEYHKRYSFEARLDLFAGLLRALQYAHDRGLVHRDIKPENIMVGRFGEVMLMDWGIAHPIRSEAHRVNKAGIERASTETVDGSVVGTPQYMSPEQAVGEVAELDGRSDLYSAFVVLYELLTLTPYIEPGKTAMQTVLAAQERQPPALVGPVYENPHQEAVPVELRHFMRQGLQPAKDARYPDAIEVIVTLEQIRSGDFAVACPITFMKVNNTRMERFMDRHPTASMWLAGMSALAFVGGVAGWFMWALG</sequence>
<evidence type="ECO:0000256" key="1">
    <source>
        <dbReference type="ARBA" id="ARBA00022679"/>
    </source>
</evidence>
<gene>
    <name evidence="9" type="primary">pknD_2</name>
    <name evidence="9" type="ORF">ENSA5_07250</name>
</gene>
<dbReference type="InterPro" id="IPR017441">
    <property type="entry name" value="Protein_kinase_ATP_BS"/>
</dbReference>
<dbReference type="AlphaFoldDB" id="A0A2S9YHB0"/>
<dbReference type="PROSITE" id="PS00107">
    <property type="entry name" value="PROTEIN_KINASE_ATP"/>
    <property type="match status" value="1"/>
</dbReference>
<dbReference type="RefSeq" id="WP_106390174.1">
    <property type="nucleotide sequence ID" value="NZ_PVNK01000037.1"/>
</dbReference>
<dbReference type="Gene3D" id="1.10.510.10">
    <property type="entry name" value="Transferase(Phosphotransferase) domain 1"/>
    <property type="match status" value="1"/>
</dbReference>
<evidence type="ECO:0000256" key="4">
    <source>
        <dbReference type="ARBA" id="ARBA00022840"/>
    </source>
</evidence>
<evidence type="ECO:0000313" key="9">
    <source>
        <dbReference type="EMBL" id="PRQ04494.1"/>
    </source>
</evidence>
<evidence type="ECO:0000313" key="10">
    <source>
        <dbReference type="Proteomes" id="UP000237968"/>
    </source>
</evidence>
<dbReference type="GO" id="GO:0005524">
    <property type="term" value="F:ATP binding"/>
    <property type="evidence" value="ECO:0007669"/>
    <property type="project" value="UniProtKB-UniRule"/>
</dbReference>
<dbReference type="SUPFAM" id="SSF56112">
    <property type="entry name" value="Protein kinase-like (PK-like)"/>
    <property type="match status" value="1"/>
</dbReference>
<keyword evidence="1 9" id="KW-0808">Transferase</keyword>
<keyword evidence="7" id="KW-1133">Transmembrane helix</keyword>
<evidence type="ECO:0000256" key="3">
    <source>
        <dbReference type="ARBA" id="ARBA00022777"/>
    </source>
</evidence>
<dbReference type="Pfam" id="PF00069">
    <property type="entry name" value="Pkinase"/>
    <property type="match status" value="1"/>
</dbReference>
<dbReference type="PROSITE" id="PS50011">
    <property type="entry name" value="PROTEIN_KINASE_DOM"/>
    <property type="match status" value="1"/>
</dbReference>
<dbReference type="CDD" id="cd14014">
    <property type="entry name" value="STKc_PknB_like"/>
    <property type="match status" value="1"/>
</dbReference>
<dbReference type="InterPro" id="IPR011009">
    <property type="entry name" value="Kinase-like_dom_sf"/>
</dbReference>
<accession>A0A2S9YHB0</accession>
<dbReference type="InterPro" id="IPR008271">
    <property type="entry name" value="Ser/Thr_kinase_AS"/>
</dbReference>
<name>A0A2S9YHB0_9BACT</name>
<feature type="region of interest" description="Disordered" evidence="6">
    <location>
        <begin position="1"/>
        <end position="20"/>
    </location>
</feature>
<keyword evidence="3 9" id="KW-0418">Kinase</keyword>
<dbReference type="EC" id="2.7.11.1" evidence="9"/>
<evidence type="ECO:0000259" key="8">
    <source>
        <dbReference type="PROSITE" id="PS50011"/>
    </source>
</evidence>
<comment type="caution">
    <text evidence="9">The sequence shown here is derived from an EMBL/GenBank/DDBJ whole genome shotgun (WGS) entry which is preliminary data.</text>
</comment>
<evidence type="ECO:0000256" key="6">
    <source>
        <dbReference type="SAM" id="MobiDB-lite"/>
    </source>
</evidence>
<dbReference type="Gene3D" id="3.30.200.20">
    <property type="entry name" value="Phosphorylase Kinase, domain 1"/>
    <property type="match status" value="1"/>
</dbReference>
<dbReference type="Proteomes" id="UP000237968">
    <property type="component" value="Unassembled WGS sequence"/>
</dbReference>
<organism evidence="9 10">
    <name type="scientific">Enhygromyxa salina</name>
    <dbReference type="NCBI Taxonomy" id="215803"/>
    <lineage>
        <taxon>Bacteria</taxon>
        <taxon>Pseudomonadati</taxon>
        <taxon>Myxococcota</taxon>
        <taxon>Polyangia</taxon>
        <taxon>Nannocystales</taxon>
        <taxon>Nannocystaceae</taxon>
        <taxon>Enhygromyxa</taxon>
    </lineage>
</organism>
<protein>
    <submittedName>
        <fullName evidence="9">Serine/threonine-protein kinase PknD</fullName>
        <ecNumber evidence="9">2.7.11.1</ecNumber>
    </submittedName>
</protein>
<evidence type="ECO:0000256" key="7">
    <source>
        <dbReference type="SAM" id="Phobius"/>
    </source>
</evidence>
<feature type="transmembrane region" description="Helical" evidence="7">
    <location>
        <begin position="411"/>
        <end position="433"/>
    </location>
</feature>
<dbReference type="SMART" id="SM00220">
    <property type="entry name" value="S_TKc"/>
    <property type="match status" value="1"/>
</dbReference>